<organism evidence="1 2">
    <name type="scientific">Novosphingobium aromaticivorans (strain ATCC 700278 / DSM 12444 / CCUG 56034 / CIP 105152 / NBRC 16084 / F199)</name>
    <dbReference type="NCBI Taxonomy" id="279238"/>
    <lineage>
        <taxon>Bacteria</taxon>
        <taxon>Pseudomonadati</taxon>
        <taxon>Pseudomonadota</taxon>
        <taxon>Alphaproteobacteria</taxon>
        <taxon>Sphingomonadales</taxon>
        <taxon>Sphingomonadaceae</taxon>
        <taxon>Novosphingobium</taxon>
    </lineage>
</organism>
<dbReference type="Proteomes" id="UP000009134">
    <property type="component" value="Chromosome"/>
</dbReference>
<dbReference type="KEGG" id="nar:Saro_2549"/>
<protein>
    <submittedName>
        <fullName evidence="1">Uncharacterized protein</fullName>
    </submittedName>
</protein>
<dbReference type="HOGENOM" id="CLU_2317460_0_0_5"/>
<evidence type="ECO:0000313" key="1">
    <source>
        <dbReference type="EMBL" id="ABD26985.1"/>
    </source>
</evidence>
<dbReference type="EMBL" id="CP000248">
    <property type="protein sequence ID" value="ABD26985.1"/>
    <property type="molecule type" value="Genomic_DNA"/>
</dbReference>
<reference evidence="2" key="1">
    <citation type="submission" date="2006-01" db="EMBL/GenBank/DDBJ databases">
        <title>Complete sequence of Novosphingobium aromaticivorans DSM 12444.</title>
        <authorList>
            <consortium name="US DOE Joint Genome Institute"/>
            <person name="Copeland A."/>
            <person name="Lucas S."/>
            <person name="Lapidus A."/>
            <person name="Barry K."/>
            <person name="Detter J.C."/>
            <person name="Glavina T."/>
            <person name="Hammon N."/>
            <person name="Israni S."/>
            <person name="Pitluck S."/>
            <person name="Chain P."/>
            <person name="Malfatti S."/>
            <person name="Shin M."/>
            <person name="Vergez L."/>
            <person name="Schmutz J."/>
            <person name="Larimer F."/>
            <person name="Land M."/>
            <person name="Kyrpides N."/>
            <person name="Ivanova N."/>
            <person name="Fredrickson J."/>
            <person name="Balkwill D."/>
            <person name="Romine M.F."/>
            <person name="Richardson P."/>
        </authorList>
    </citation>
    <scope>NUCLEOTIDE SEQUENCE [LARGE SCALE GENOMIC DNA]</scope>
    <source>
        <strain evidence="2">ATCC 700278 / DSM 12444 / CCUG 56034 / CIP 105152 / NBRC 16084 / F199</strain>
    </source>
</reference>
<name>Q2G588_NOVAD</name>
<evidence type="ECO:0000313" key="2">
    <source>
        <dbReference type="Proteomes" id="UP000009134"/>
    </source>
</evidence>
<accession>Q2G588</accession>
<keyword evidence="2" id="KW-1185">Reference proteome</keyword>
<proteinExistence type="predicted"/>
<sequence>MVKDFCGFRNGLRVQSDSTQKFGNLFQKVHRGQFLLRTGRHFRFMARANRRREFDARGPRFQQHRRGCPISGHRALSQTCTCGASLDLTFVTLRARHDP</sequence>
<dbReference type="AlphaFoldDB" id="Q2G588"/>
<gene>
    <name evidence="1" type="ordered locus">Saro_2549</name>
</gene>